<proteinExistence type="predicted"/>
<dbReference type="Proteomes" id="UP000708208">
    <property type="component" value="Unassembled WGS sequence"/>
</dbReference>
<dbReference type="AlphaFoldDB" id="A0A8J2L5U9"/>
<keyword evidence="2" id="KW-1185">Reference proteome</keyword>
<protein>
    <submittedName>
        <fullName evidence="1">Uncharacterized protein</fullName>
    </submittedName>
</protein>
<comment type="caution">
    <text evidence="1">The sequence shown here is derived from an EMBL/GenBank/DDBJ whole genome shotgun (WGS) entry which is preliminary data.</text>
</comment>
<name>A0A8J2L5U9_9HEXA</name>
<accession>A0A8J2L5U9</accession>
<evidence type="ECO:0000313" key="1">
    <source>
        <dbReference type="EMBL" id="CAG7828541.1"/>
    </source>
</evidence>
<evidence type="ECO:0000313" key="2">
    <source>
        <dbReference type="Proteomes" id="UP000708208"/>
    </source>
</evidence>
<sequence length="19" mass="2244">MSERNYQPFIEESKLNDGS</sequence>
<dbReference type="EMBL" id="CAJVCH010547920">
    <property type="protein sequence ID" value="CAG7828541.1"/>
    <property type="molecule type" value="Genomic_DNA"/>
</dbReference>
<gene>
    <name evidence="1" type="ORF">AFUS01_LOCUS38463</name>
</gene>
<organism evidence="1 2">
    <name type="scientific">Allacma fusca</name>
    <dbReference type="NCBI Taxonomy" id="39272"/>
    <lineage>
        <taxon>Eukaryota</taxon>
        <taxon>Metazoa</taxon>
        <taxon>Ecdysozoa</taxon>
        <taxon>Arthropoda</taxon>
        <taxon>Hexapoda</taxon>
        <taxon>Collembola</taxon>
        <taxon>Symphypleona</taxon>
        <taxon>Sminthuridae</taxon>
        <taxon>Allacma</taxon>
    </lineage>
</organism>
<reference evidence="1" key="1">
    <citation type="submission" date="2021-06" db="EMBL/GenBank/DDBJ databases">
        <authorList>
            <person name="Hodson N. C."/>
            <person name="Mongue J. A."/>
            <person name="Jaron S. K."/>
        </authorList>
    </citation>
    <scope>NUCLEOTIDE SEQUENCE</scope>
</reference>
<feature type="non-terminal residue" evidence="1">
    <location>
        <position position="1"/>
    </location>
</feature>